<dbReference type="Gene3D" id="1.10.520.10">
    <property type="match status" value="1"/>
</dbReference>
<dbReference type="Gene3D" id="1.10.420.10">
    <property type="entry name" value="Peroxidase, domain 2"/>
    <property type="match status" value="1"/>
</dbReference>
<keyword evidence="6" id="KW-0408">Iron</keyword>
<evidence type="ECO:0000313" key="8">
    <source>
        <dbReference type="EMBL" id="CEG38948.1"/>
    </source>
</evidence>
<keyword evidence="2 8" id="KW-0575">Peroxidase</keyword>
<dbReference type="PANTHER" id="PTHR30555:SF0">
    <property type="entry name" value="CATALASE-PEROXIDASE"/>
    <property type="match status" value="1"/>
</dbReference>
<dbReference type="GO" id="GO:0042744">
    <property type="term" value="P:hydrogen peroxide catabolic process"/>
    <property type="evidence" value="ECO:0007669"/>
    <property type="project" value="TreeGrafter"/>
</dbReference>
<dbReference type="OrthoDB" id="107615at2759"/>
<name>A0A0P1ADB4_PLAHL</name>
<protein>
    <submittedName>
        <fullName evidence="8">Catalase peroxidase hpi</fullName>
    </submittedName>
</protein>
<dbReference type="GeneID" id="36404047"/>
<dbReference type="PANTHER" id="PTHR30555">
    <property type="entry name" value="HYDROPEROXIDASE I, BIFUNCTIONAL CATALASE-PEROXIDASE"/>
    <property type="match status" value="1"/>
</dbReference>
<dbReference type="InterPro" id="IPR000763">
    <property type="entry name" value="Catalase_peroxidase"/>
</dbReference>
<comment type="cofactor">
    <cofactor evidence="1">
        <name>heme b</name>
        <dbReference type="ChEBI" id="CHEBI:60344"/>
    </cofactor>
</comment>
<organism evidence="8 9">
    <name type="scientific">Plasmopara halstedii</name>
    <name type="common">Downy mildew of sunflower</name>
    <dbReference type="NCBI Taxonomy" id="4781"/>
    <lineage>
        <taxon>Eukaryota</taxon>
        <taxon>Sar</taxon>
        <taxon>Stramenopiles</taxon>
        <taxon>Oomycota</taxon>
        <taxon>Peronosporomycetes</taxon>
        <taxon>Peronosporales</taxon>
        <taxon>Peronosporaceae</taxon>
        <taxon>Plasmopara</taxon>
    </lineage>
</organism>
<keyword evidence="9" id="KW-1185">Reference proteome</keyword>
<evidence type="ECO:0000256" key="5">
    <source>
        <dbReference type="ARBA" id="ARBA00023002"/>
    </source>
</evidence>
<evidence type="ECO:0000313" key="9">
    <source>
        <dbReference type="Proteomes" id="UP000054928"/>
    </source>
</evidence>
<keyword evidence="4" id="KW-0479">Metal-binding</keyword>
<evidence type="ECO:0000256" key="3">
    <source>
        <dbReference type="ARBA" id="ARBA00022617"/>
    </source>
</evidence>
<dbReference type="SUPFAM" id="SSF48113">
    <property type="entry name" value="Heme-dependent peroxidases"/>
    <property type="match status" value="2"/>
</dbReference>
<evidence type="ECO:0000256" key="7">
    <source>
        <dbReference type="SAM" id="MobiDB-lite"/>
    </source>
</evidence>
<evidence type="ECO:0000256" key="4">
    <source>
        <dbReference type="ARBA" id="ARBA00022723"/>
    </source>
</evidence>
<proteinExistence type="predicted"/>
<evidence type="ECO:0000256" key="6">
    <source>
        <dbReference type="ARBA" id="ARBA00023004"/>
    </source>
</evidence>
<dbReference type="GO" id="GO:0070301">
    <property type="term" value="P:cellular response to hydrogen peroxide"/>
    <property type="evidence" value="ECO:0007669"/>
    <property type="project" value="TreeGrafter"/>
</dbReference>
<dbReference type="STRING" id="4781.A0A0P1ADB4"/>
<dbReference type="AlphaFoldDB" id="A0A0P1ADB4"/>
<dbReference type="InterPro" id="IPR010255">
    <property type="entry name" value="Haem_peroxidase_sf"/>
</dbReference>
<evidence type="ECO:0000256" key="1">
    <source>
        <dbReference type="ARBA" id="ARBA00001970"/>
    </source>
</evidence>
<dbReference type="RefSeq" id="XP_024575317.1">
    <property type="nucleotide sequence ID" value="XM_024724440.1"/>
</dbReference>
<feature type="region of interest" description="Disordered" evidence="7">
    <location>
        <begin position="48"/>
        <end position="67"/>
    </location>
</feature>
<keyword evidence="5" id="KW-0560">Oxidoreductase</keyword>
<dbReference type="GO" id="GO:0046872">
    <property type="term" value="F:metal ion binding"/>
    <property type="evidence" value="ECO:0007669"/>
    <property type="project" value="UniProtKB-KW"/>
</dbReference>
<dbReference type="GO" id="GO:0020037">
    <property type="term" value="F:heme binding"/>
    <property type="evidence" value="ECO:0007669"/>
    <property type="project" value="InterPro"/>
</dbReference>
<evidence type="ECO:0000256" key="2">
    <source>
        <dbReference type="ARBA" id="ARBA00022559"/>
    </source>
</evidence>
<dbReference type="EMBL" id="CCYD01000322">
    <property type="protein sequence ID" value="CEG38948.1"/>
    <property type="molecule type" value="Genomic_DNA"/>
</dbReference>
<reference evidence="9" key="1">
    <citation type="submission" date="2014-09" db="EMBL/GenBank/DDBJ databases">
        <authorList>
            <person name="Sharma Rahul"/>
            <person name="Thines Marco"/>
        </authorList>
    </citation>
    <scope>NUCLEOTIDE SEQUENCE [LARGE SCALE GENOMIC DNA]</scope>
</reference>
<sequence length="143" mass="15812">MLTTDIALLHDESYLKISKEFAADQSALDDAFSRAWYKLTSRDMGPVSRCRGNDVPTAQPFQNPLPPTPAILPNFEAVRADIRKLLYKSMENLVSDRSSDDYAGGCNGAKIRFAPQKDWPMNTGVDKIIAVLESMKTNGSSRA</sequence>
<accession>A0A0P1ADB4</accession>
<dbReference type="GO" id="GO:0005829">
    <property type="term" value="C:cytosol"/>
    <property type="evidence" value="ECO:0007669"/>
    <property type="project" value="TreeGrafter"/>
</dbReference>
<dbReference type="Proteomes" id="UP000054928">
    <property type="component" value="Unassembled WGS sequence"/>
</dbReference>
<dbReference type="GO" id="GO:0004096">
    <property type="term" value="F:catalase activity"/>
    <property type="evidence" value="ECO:0007669"/>
    <property type="project" value="InterPro"/>
</dbReference>
<keyword evidence="3" id="KW-0349">Heme</keyword>